<dbReference type="Proteomes" id="UP000063308">
    <property type="component" value="Chromosome"/>
</dbReference>
<dbReference type="AlphaFoldDB" id="A0A0E4FYK4"/>
<keyword evidence="3" id="KW-0029">Amino-acid transport</keyword>
<evidence type="ECO:0000313" key="6">
    <source>
        <dbReference type="Proteomes" id="UP000063308"/>
    </source>
</evidence>
<evidence type="ECO:0000313" key="5">
    <source>
        <dbReference type="EMBL" id="BAR60662.1"/>
    </source>
</evidence>
<reference evidence="5 6" key="1">
    <citation type="submission" date="2014-11" db="EMBL/GenBank/DDBJ databases">
        <title>Symbiosis island explosion on the genome of extra-slow-growing strains of soybean bradyrhizobia with massive insertion sequences.</title>
        <authorList>
            <person name="Iida T."/>
            <person name="Minamisawa K."/>
        </authorList>
    </citation>
    <scope>NUCLEOTIDE SEQUENCE [LARGE SCALE GENOMIC DNA]</scope>
    <source>
        <strain evidence="5 6">NK6</strain>
    </source>
</reference>
<dbReference type="InterPro" id="IPR003439">
    <property type="entry name" value="ABC_transporter-like_ATP-bd"/>
</dbReference>
<accession>A0A0E4FYK4</accession>
<protein>
    <submittedName>
        <fullName evidence="5">ABC transporter ATP-binding protein</fullName>
    </submittedName>
</protein>
<evidence type="ECO:0000256" key="2">
    <source>
        <dbReference type="ARBA" id="ARBA00022448"/>
    </source>
</evidence>
<dbReference type="GO" id="GO:0016887">
    <property type="term" value="F:ATP hydrolysis activity"/>
    <property type="evidence" value="ECO:0007669"/>
    <property type="project" value="InterPro"/>
</dbReference>
<dbReference type="Gene3D" id="3.40.50.300">
    <property type="entry name" value="P-loop containing nucleotide triphosphate hydrolases"/>
    <property type="match status" value="2"/>
</dbReference>
<dbReference type="InterPro" id="IPR027417">
    <property type="entry name" value="P-loop_NTPase"/>
</dbReference>
<dbReference type="RefSeq" id="WP_060911383.1">
    <property type="nucleotide sequence ID" value="NZ_JAFCKD010000015.1"/>
</dbReference>
<dbReference type="GO" id="GO:0015658">
    <property type="term" value="F:branched-chain amino acid transmembrane transporter activity"/>
    <property type="evidence" value="ECO:0007669"/>
    <property type="project" value="TreeGrafter"/>
</dbReference>
<dbReference type="PANTHER" id="PTHR43820:SF6">
    <property type="entry name" value="ABC TRANSPORTER ATP-BINDING PROTEIN"/>
    <property type="match status" value="1"/>
</dbReference>
<sequence>MSEMFSMTDVTVCYDNVEAVRNVSLSVEEGQIVTVIGPNGAGKTTLLMAAIGLLASRGRLVFQGNDIGRMSGTIASLRDLGVSILLVEQNARAALETADYGYVLETGEVVQSGPAKDLIHDPRLITAYLGGH</sequence>
<dbReference type="PANTHER" id="PTHR43820">
    <property type="entry name" value="HIGH-AFFINITY BRANCHED-CHAIN AMINO ACID TRANSPORT ATP-BINDING PROTEIN LIVF"/>
    <property type="match status" value="1"/>
</dbReference>
<organism evidence="5 6">
    <name type="scientific">Bradyrhizobium diazoefficiens</name>
    <dbReference type="NCBI Taxonomy" id="1355477"/>
    <lineage>
        <taxon>Bacteria</taxon>
        <taxon>Pseudomonadati</taxon>
        <taxon>Pseudomonadota</taxon>
        <taxon>Alphaproteobacteria</taxon>
        <taxon>Hyphomicrobiales</taxon>
        <taxon>Nitrobacteraceae</taxon>
        <taxon>Bradyrhizobium</taxon>
    </lineage>
</organism>
<dbReference type="GO" id="GO:0005524">
    <property type="term" value="F:ATP binding"/>
    <property type="evidence" value="ECO:0007669"/>
    <property type="project" value="UniProtKB-KW"/>
</dbReference>
<dbReference type="InterPro" id="IPR052156">
    <property type="entry name" value="BCAA_Transport_ATP-bd_LivF"/>
</dbReference>
<dbReference type="EMBL" id="AP014685">
    <property type="protein sequence ID" value="BAR60662.1"/>
    <property type="molecule type" value="Genomic_DNA"/>
</dbReference>
<dbReference type="Pfam" id="PF00005">
    <property type="entry name" value="ABC_tran"/>
    <property type="match status" value="1"/>
</dbReference>
<feature type="domain" description="ABC transporter" evidence="4">
    <location>
        <begin position="21"/>
        <end position="92"/>
    </location>
</feature>
<evidence type="ECO:0000256" key="1">
    <source>
        <dbReference type="ARBA" id="ARBA00005417"/>
    </source>
</evidence>
<dbReference type="GO" id="GO:0015807">
    <property type="term" value="P:L-amino acid transport"/>
    <property type="evidence" value="ECO:0007669"/>
    <property type="project" value="TreeGrafter"/>
</dbReference>
<keyword evidence="5" id="KW-0547">Nucleotide-binding</keyword>
<keyword evidence="2" id="KW-0813">Transport</keyword>
<name>A0A0E4FYK4_9BRAD</name>
<gene>
    <name evidence="5" type="ORF">NK6_7511</name>
</gene>
<evidence type="ECO:0000256" key="3">
    <source>
        <dbReference type="ARBA" id="ARBA00022970"/>
    </source>
</evidence>
<evidence type="ECO:0000259" key="4">
    <source>
        <dbReference type="Pfam" id="PF00005"/>
    </source>
</evidence>
<keyword evidence="5" id="KW-0067">ATP-binding</keyword>
<proteinExistence type="inferred from homology"/>
<dbReference type="SUPFAM" id="SSF52540">
    <property type="entry name" value="P-loop containing nucleoside triphosphate hydrolases"/>
    <property type="match status" value="1"/>
</dbReference>
<comment type="similarity">
    <text evidence="1">Belongs to the ABC transporter superfamily.</text>
</comment>